<dbReference type="OrthoDB" id="77564at2759"/>
<dbReference type="Gene3D" id="1.25.40.10">
    <property type="entry name" value="Tetratricopeptide repeat domain"/>
    <property type="match status" value="1"/>
</dbReference>
<dbReference type="GO" id="GO:0005634">
    <property type="term" value="C:nucleus"/>
    <property type="evidence" value="ECO:0007669"/>
    <property type="project" value="UniProtKB-SubCell"/>
</dbReference>
<name>A0A077ZAJ4_TRITR</name>
<dbReference type="EMBL" id="HG805972">
    <property type="protein sequence ID" value="CDW55695.1"/>
    <property type="molecule type" value="Genomic_DNA"/>
</dbReference>
<proteinExistence type="predicted"/>
<dbReference type="InterPro" id="IPR019734">
    <property type="entry name" value="TPR_rpt"/>
</dbReference>
<dbReference type="InterPro" id="IPR033053">
    <property type="entry name" value="Hir3/CABIN1"/>
</dbReference>
<comment type="subcellular location">
    <subcellularLocation>
        <location evidence="1">Nucleus</location>
    </subcellularLocation>
</comment>
<dbReference type="SUPFAM" id="SSF48452">
    <property type="entry name" value="TPR-like"/>
    <property type="match status" value="1"/>
</dbReference>
<dbReference type="Proteomes" id="UP000030665">
    <property type="component" value="Unassembled WGS sequence"/>
</dbReference>
<feature type="compositionally biased region" description="Polar residues" evidence="3">
    <location>
        <begin position="379"/>
        <end position="390"/>
    </location>
</feature>
<dbReference type="GO" id="GO:0006325">
    <property type="term" value="P:chromatin organization"/>
    <property type="evidence" value="ECO:0007669"/>
    <property type="project" value="InterPro"/>
</dbReference>
<keyword evidence="2" id="KW-0539">Nucleus</keyword>
<evidence type="ECO:0000256" key="1">
    <source>
        <dbReference type="ARBA" id="ARBA00004123"/>
    </source>
</evidence>
<evidence type="ECO:0000313" key="4">
    <source>
        <dbReference type="EMBL" id="CDW55695.1"/>
    </source>
</evidence>
<feature type="region of interest" description="Disordered" evidence="3">
    <location>
        <begin position="1530"/>
        <end position="1552"/>
    </location>
</feature>
<protein>
    <submittedName>
        <fullName evidence="4">Uncharacterized protein</fullName>
    </submittedName>
</protein>
<dbReference type="GO" id="GO:0031491">
    <property type="term" value="F:nucleosome binding"/>
    <property type="evidence" value="ECO:0007669"/>
    <property type="project" value="TreeGrafter"/>
</dbReference>
<feature type="region of interest" description="Disordered" evidence="3">
    <location>
        <begin position="373"/>
        <end position="395"/>
    </location>
</feature>
<feature type="compositionally biased region" description="Basic residues" evidence="3">
    <location>
        <begin position="1538"/>
        <end position="1552"/>
    </location>
</feature>
<dbReference type="PANTHER" id="PTHR15502">
    <property type="entry name" value="CALCINEURIN-BINDING PROTEIN CABIN 1-RELATED"/>
    <property type="match status" value="1"/>
</dbReference>
<sequence>MFSQVLEMICRPRALNENLCNNERSKALNSSLEKDKHQAASIEVQETKGFQEYAEAVTWIAEGKTDEAEAKLRNLWQSELIQNSGGIKSAGFSRSILKLRCAIEKNLAPFLSKKGQHSEAVSLYLNVCQHEPNDFPAWYSLGIEGWQSFNLTVAREAFIHARMLNPENISSLEHLASTFFVLGDYGNCLQILAEILKRRPSDIRCFVLKDEIFRRQPYLRTVGDHLFPSAEPTYSLEYQQKVIVPLDTIAKKFRRTCASLDLEPIAPPDPRHISTLVDLGDALLSVYEWLKEQSMVRLLHVATKVERFLKGLVRPVTWAGVWTFPLTQNVRERVHTEESEVPCLISVDNVASTELECSKSEGAGLTNANGWLDPAGIESPNSSNENTSRDASAAKRRSTRLIPGFRMDDFLVYGPVSSQKVCLRERLTALLPKVLTDAEQDEPMDVLEKINVAPLPDKAIMDAEFLNNESNVEVLRKFVSRCHSKPVILMLQDFLHLLTEVEGLRWPDRLRHVFLRCYDIWTCHVHDNIQSALDNESVGVVEMQCRIRLLAGELQRSLGILEDVCPSLLNMLNVVDKFQYKYFTFRIINLFLKCEKCTEDWKKTSLFYSRCQESLLMEAEPICLPNSGDVICLEKMQSEVRENTVKKLIHLVREMVSLGNVNSAISLLEKAVPESCNSDGRLIDCQLLLCDCYRQANNPSSCAKTLCKLLVFIAQRYQSINFKEKRTTWSTISSALSIASWLILENDSEVVELSTTFYRSMVGSLIDFIGFADEYPLYNQDIPDNCWTLPYILLYHLASRIEFLDLENVIGLPADHLVAHEHRMLTNSLGILKIAHETLGSRGLCTLQDGLLLDFFAEEILRTLRHPKFINQSLPGADECMLVAEQCFYCLYKYPTKRKRHLEEHDGKPAELTWSRGITVFEFLCPTKLPDFDEPSSSAIMSDLVVMLNRILEVVPAELKADPFLAKWNSFFDGELDSPPHLDSNDADVVIVGNIYYLIADHLMKNVQLKEAVPYYLRHLTICDRHFNGWSGLGVTSVGILDTRLFSLELNYSADDNAFVDYWSRRICVCFERALKLNAPNTIIRMEHAVAAYCLQSFFSRTVRKNPQMETCERDEKTAKRREFLNCVQRILNSVIEIGLSHLDSKDSWLVYYFLGKVGEKMKIYLGEMLLYYFKATYSLYMDGERCPSRIPYKSPMPRGVLERLEVFYRIHVCVQKCLYRGNPSNEEVMLAFCFLRGLHSSPFSMTNEVILDSKIQARETDSFVYRINDTVELFERGLLVIPTSAVEAAAALDSVALKQTVMDLCRDGFIACIQRFMYHYKAYYRLAFYYYSLAPTPDPALGVELLFGPIESPCLSFSTALFQTRKQGQLFENVWNYSIDDVIRGGSFKEHMYRTMELLVKMFESLENCTALCDLLLFLGKKPESDRAYLLEVDRLSCIAQLQAAIDRLVTRKFSESEDYYNKMCYYVTACRLYLNMAHLAEFNAALWKQRILAMFQLLTGNADTINMNNAILHLRSFVENSNPDANRPWKPFNHPLTKKRAGRPVRSVQSKKLKIPGASSSYGYRHYAERSTSTGSLISSEDTAFKREYTKGEEI</sequence>
<dbReference type="SMART" id="SM00028">
    <property type="entry name" value="TPR"/>
    <property type="match status" value="4"/>
</dbReference>
<dbReference type="InterPro" id="IPR011990">
    <property type="entry name" value="TPR-like_helical_dom_sf"/>
</dbReference>
<dbReference type="AlphaFoldDB" id="A0A077ZAJ4"/>
<reference evidence="4" key="1">
    <citation type="submission" date="2014-01" db="EMBL/GenBank/DDBJ databases">
        <authorList>
            <person name="Aslett M."/>
        </authorList>
    </citation>
    <scope>NUCLEOTIDE SEQUENCE</scope>
</reference>
<evidence type="ECO:0000256" key="3">
    <source>
        <dbReference type="SAM" id="MobiDB-lite"/>
    </source>
</evidence>
<keyword evidence="5" id="KW-1185">Reference proteome</keyword>
<dbReference type="STRING" id="36087.A0A077ZAJ4"/>
<evidence type="ECO:0000313" key="5">
    <source>
        <dbReference type="Proteomes" id="UP000030665"/>
    </source>
</evidence>
<evidence type="ECO:0000256" key="2">
    <source>
        <dbReference type="ARBA" id="ARBA00023242"/>
    </source>
</evidence>
<organism evidence="4 5">
    <name type="scientific">Trichuris trichiura</name>
    <name type="common">Whipworm</name>
    <name type="synonym">Trichocephalus trichiurus</name>
    <dbReference type="NCBI Taxonomy" id="36087"/>
    <lineage>
        <taxon>Eukaryota</taxon>
        <taxon>Metazoa</taxon>
        <taxon>Ecdysozoa</taxon>
        <taxon>Nematoda</taxon>
        <taxon>Enoplea</taxon>
        <taxon>Dorylaimia</taxon>
        <taxon>Trichinellida</taxon>
        <taxon>Trichuridae</taxon>
        <taxon>Trichuris</taxon>
    </lineage>
</organism>
<gene>
    <name evidence="4" type="ORF">TTRE_0000396801</name>
</gene>
<accession>A0A077ZAJ4</accession>
<reference evidence="4" key="2">
    <citation type="submission" date="2014-03" db="EMBL/GenBank/DDBJ databases">
        <title>The whipworm genome and dual-species transcriptomics of an intimate host-pathogen interaction.</title>
        <authorList>
            <person name="Foth B.J."/>
            <person name="Tsai I.J."/>
            <person name="Reid A.J."/>
            <person name="Bancroft A.J."/>
            <person name="Nichol S."/>
            <person name="Tracey A."/>
            <person name="Holroyd N."/>
            <person name="Cotton J.A."/>
            <person name="Stanley E.J."/>
            <person name="Zarowiecki M."/>
            <person name="Liu J.Z."/>
            <person name="Huckvale T."/>
            <person name="Cooper P.J."/>
            <person name="Grencis R.K."/>
            <person name="Berriman M."/>
        </authorList>
    </citation>
    <scope>NUCLEOTIDE SEQUENCE [LARGE SCALE GENOMIC DNA]</scope>
</reference>
<dbReference type="PANTHER" id="PTHR15502:SF7">
    <property type="entry name" value="CALCINEURIN-BINDING PROTEIN CABIN-1"/>
    <property type="match status" value="1"/>
</dbReference>